<name>A0A4Y8RX40_9SPHI</name>
<gene>
    <name evidence="2" type="ORF">E2R66_28080</name>
</gene>
<proteinExistence type="predicted"/>
<keyword evidence="3" id="KW-1185">Reference proteome</keyword>
<feature type="domain" description="DUF6965" evidence="1">
    <location>
        <begin position="1"/>
        <end position="62"/>
    </location>
</feature>
<dbReference type="Pfam" id="PF22292">
    <property type="entry name" value="DUF6965"/>
    <property type="match status" value="1"/>
</dbReference>
<protein>
    <recommendedName>
        <fullName evidence="1">DUF6965 domain-containing protein</fullName>
    </recommendedName>
</protein>
<dbReference type="Proteomes" id="UP000297540">
    <property type="component" value="Unassembled WGS sequence"/>
</dbReference>
<dbReference type="RefSeq" id="WP_134738012.1">
    <property type="nucleotide sequence ID" value="NZ_SOZE01000075.1"/>
</dbReference>
<comment type="caution">
    <text evidence="2">The sequence shown here is derived from an EMBL/GenBank/DDBJ whole genome shotgun (WGS) entry which is preliminary data.</text>
</comment>
<organism evidence="2 3">
    <name type="scientific">Mucilaginibacter psychrotolerans</name>
    <dbReference type="NCBI Taxonomy" id="1524096"/>
    <lineage>
        <taxon>Bacteria</taxon>
        <taxon>Pseudomonadati</taxon>
        <taxon>Bacteroidota</taxon>
        <taxon>Sphingobacteriia</taxon>
        <taxon>Sphingobacteriales</taxon>
        <taxon>Sphingobacteriaceae</taxon>
        <taxon>Mucilaginibacter</taxon>
    </lineage>
</organism>
<accession>A0A4Y8RX40</accession>
<evidence type="ECO:0000313" key="2">
    <source>
        <dbReference type="EMBL" id="TFF29715.1"/>
    </source>
</evidence>
<dbReference type="EMBL" id="SOZE01000075">
    <property type="protein sequence ID" value="TFF29715.1"/>
    <property type="molecule type" value="Genomic_DNA"/>
</dbReference>
<reference evidence="2 3" key="1">
    <citation type="journal article" date="2017" name="Int. J. Syst. Evol. Microbiol.">
        <title>Mucilaginibacterpsychrotolerans sp. nov., isolated from peatlands.</title>
        <authorList>
            <person name="Deng Y."/>
            <person name="Shen L."/>
            <person name="Xu B."/>
            <person name="Liu Y."/>
            <person name="Gu Z."/>
            <person name="Liu H."/>
            <person name="Zhou Y."/>
        </authorList>
    </citation>
    <scope>NUCLEOTIDE SEQUENCE [LARGE SCALE GENOMIC DNA]</scope>
    <source>
        <strain evidence="2 3">NH7-4</strain>
    </source>
</reference>
<sequence length="73" mass="8472">MSDEELVAYFEHAILPDTLRLDRATTQYRVKQAVKTNLEAMMADPKDHRSRYRLARIAAAIEHPFAGQEIPRF</sequence>
<dbReference type="InterPro" id="IPR054238">
    <property type="entry name" value="DUF6965"/>
</dbReference>
<evidence type="ECO:0000259" key="1">
    <source>
        <dbReference type="Pfam" id="PF22292"/>
    </source>
</evidence>
<dbReference type="OrthoDB" id="797849at2"/>
<dbReference type="AlphaFoldDB" id="A0A4Y8RX40"/>
<evidence type="ECO:0000313" key="3">
    <source>
        <dbReference type="Proteomes" id="UP000297540"/>
    </source>
</evidence>